<gene>
    <name evidence="1" type="ORF">CBP51_03080</name>
</gene>
<reference evidence="2" key="1">
    <citation type="submission" date="2017-05" db="EMBL/GenBank/DDBJ databases">
        <authorList>
            <person name="Barney B.M."/>
        </authorList>
    </citation>
    <scope>NUCLEOTIDE SEQUENCE [LARGE SCALE GENOMIC DNA]</scope>
    <source>
        <strain evidence="2">PSBB022</strain>
    </source>
</reference>
<dbReference type="AlphaFoldDB" id="A0A266Q851"/>
<organism evidence="1 2">
    <name type="scientific">Cellvibrio mixtus</name>
    <dbReference type="NCBI Taxonomy" id="39650"/>
    <lineage>
        <taxon>Bacteria</taxon>
        <taxon>Pseudomonadati</taxon>
        <taxon>Pseudomonadota</taxon>
        <taxon>Gammaproteobacteria</taxon>
        <taxon>Cellvibrionales</taxon>
        <taxon>Cellvibrionaceae</taxon>
        <taxon>Cellvibrio</taxon>
    </lineage>
</organism>
<protein>
    <submittedName>
        <fullName evidence="1">Uncharacterized protein</fullName>
    </submittedName>
</protein>
<evidence type="ECO:0000313" key="2">
    <source>
        <dbReference type="Proteomes" id="UP000216101"/>
    </source>
</evidence>
<accession>A0A266Q851</accession>
<dbReference type="EMBL" id="NHNI01000001">
    <property type="protein sequence ID" value="OZY86028.1"/>
    <property type="molecule type" value="Genomic_DNA"/>
</dbReference>
<evidence type="ECO:0000313" key="1">
    <source>
        <dbReference type="EMBL" id="OZY86028.1"/>
    </source>
</evidence>
<name>A0A266Q851_9GAMM</name>
<comment type="caution">
    <text evidence="1">The sequence shown here is derived from an EMBL/GenBank/DDBJ whole genome shotgun (WGS) entry which is preliminary data.</text>
</comment>
<proteinExistence type="predicted"/>
<keyword evidence="2" id="KW-1185">Reference proteome</keyword>
<dbReference type="Proteomes" id="UP000216101">
    <property type="component" value="Unassembled WGS sequence"/>
</dbReference>
<sequence>MASIKLKEITDRILLKRNMVKGRSISLVDNVPVILAQVVRHKEFCESRKPIRDCDIEDISNTYREVWEYSNNYILSNYSFN</sequence>